<dbReference type="InterPro" id="IPR036739">
    <property type="entry name" value="SLC41_membr_dom_sf"/>
</dbReference>
<dbReference type="EMBL" id="CP002390">
    <property type="protein sequence ID" value="EFE27754.1"/>
    <property type="molecule type" value="Genomic_DNA"/>
</dbReference>
<gene>
    <name evidence="12" type="primary">mgtE</name>
    <name evidence="12" type="ordered locus">HMPREF0389_01385</name>
</gene>
<evidence type="ECO:0000256" key="10">
    <source>
        <dbReference type="SAM" id="MobiDB-lite"/>
    </source>
</evidence>
<comment type="similarity">
    <text evidence="2 9">Belongs to the SLC41A transporter family.</text>
</comment>
<evidence type="ECO:0000256" key="6">
    <source>
        <dbReference type="ARBA" id="ARBA00022989"/>
    </source>
</evidence>
<evidence type="ECO:0000256" key="7">
    <source>
        <dbReference type="ARBA" id="ARBA00023136"/>
    </source>
</evidence>
<evidence type="ECO:0000256" key="8">
    <source>
        <dbReference type="PROSITE-ProRule" id="PRU00703"/>
    </source>
</evidence>
<feature type="transmembrane region" description="Helical" evidence="9">
    <location>
        <begin position="373"/>
        <end position="393"/>
    </location>
</feature>
<evidence type="ECO:0000256" key="3">
    <source>
        <dbReference type="ARBA" id="ARBA00022448"/>
    </source>
</evidence>
<feature type="transmembrane region" description="Helical" evidence="9">
    <location>
        <begin position="295"/>
        <end position="315"/>
    </location>
</feature>
<keyword evidence="3 9" id="KW-0813">Transport</keyword>
<evidence type="ECO:0000256" key="4">
    <source>
        <dbReference type="ARBA" id="ARBA00022692"/>
    </source>
</evidence>
<dbReference type="Gene3D" id="1.25.60.10">
    <property type="entry name" value="MgtE N-terminal domain-like"/>
    <property type="match status" value="1"/>
</dbReference>
<dbReference type="GO" id="GO:0015095">
    <property type="term" value="F:magnesium ion transmembrane transporter activity"/>
    <property type="evidence" value="ECO:0007669"/>
    <property type="project" value="UniProtKB-UniRule"/>
</dbReference>
<dbReference type="SUPFAM" id="SSF161093">
    <property type="entry name" value="MgtE membrane domain-like"/>
    <property type="match status" value="1"/>
</dbReference>
<dbReference type="Pfam" id="PF00571">
    <property type="entry name" value="CBS"/>
    <property type="match status" value="2"/>
</dbReference>
<keyword evidence="8" id="KW-0129">CBS domain</keyword>
<dbReference type="PANTHER" id="PTHR43773:SF1">
    <property type="entry name" value="MAGNESIUM TRANSPORTER MGTE"/>
    <property type="match status" value="1"/>
</dbReference>
<comment type="subunit">
    <text evidence="9">Homodimer.</text>
</comment>
<proteinExistence type="inferred from homology"/>
<dbReference type="Pfam" id="PF03448">
    <property type="entry name" value="MgtE_N"/>
    <property type="match status" value="1"/>
</dbReference>
<accession>D6GTE7</accession>
<dbReference type="SMART" id="SM00924">
    <property type="entry name" value="MgtE_N"/>
    <property type="match status" value="1"/>
</dbReference>
<dbReference type="InterPro" id="IPR006668">
    <property type="entry name" value="Mg_transptr_MgtE_intracell_dom"/>
</dbReference>
<dbReference type="GO" id="GO:0005886">
    <property type="term" value="C:plasma membrane"/>
    <property type="evidence" value="ECO:0007669"/>
    <property type="project" value="UniProtKB-SubCell"/>
</dbReference>
<organism evidence="12 13">
    <name type="scientific">Filifactor alocis (strain ATCC 35896 / CCUG 47790 / D40 B5)</name>
    <name type="common">Fusobacterium alocis</name>
    <dbReference type="NCBI Taxonomy" id="546269"/>
    <lineage>
        <taxon>Bacteria</taxon>
        <taxon>Bacillati</taxon>
        <taxon>Bacillota</taxon>
        <taxon>Clostridia</taxon>
        <taxon>Peptostreptococcales</taxon>
        <taxon>Filifactoraceae</taxon>
        <taxon>Filifactor</taxon>
    </lineage>
</organism>
<dbReference type="Gene3D" id="1.10.357.20">
    <property type="entry name" value="SLC41 divalent cation transporters, integral membrane domain"/>
    <property type="match status" value="1"/>
</dbReference>
<evidence type="ECO:0000313" key="13">
    <source>
        <dbReference type="Proteomes" id="UP000007468"/>
    </source>
</evidence>
<dbReference type="InterPro" id="IPR006669">
    <property type="entry name" value="MgtE_transporter"/>
</dbReference>
<keyword evidence="9" id="KW-0479">Metal-binding</keyword>
<feature type="domain" description="CBS" evidence="11">
    <location>
        <begin position="149"/>
        <end position="211"/>
    </location>
</feature>
<feature type="compositionally biased region" description="Polar residues" evidence="10">
    <location>
        <begin position="8"/>
        <end position="18"/>
    </location>
</feature>
<evidence type="ECO:0000256" key="2">
    <source>
        <dbReference type="ARBA" id="ARBA00009749"/>
    </source>
</evidence>
<dbReference type="SUPFAM" id="SSF158791">
    <property type="entry name" value="MgtE N-terminal domain-like"/>
    <property type="match status" value="1"/>
</dbReference>
<evidence type="ECO:0000259" key="11">
    <source>
        <dbReference type="PROSITE" id="PS51371"/>
    </source>
</evidence>
<dbReference type="InterPro" id="IPR000644">
    <property type="entry name" value="CBS_dom"/>
</dbReference>
<dbReference type="NCBIfam" id="TIGR00400">
    <property type="entry name" value="mgtE"/>
    <property type="match status" value="1"/>
</dbReference>
<keyword evidence="4 9" id="KW-0812">Transmembrane</keyword>
<evidence type="ECO:0000256" key="1">
    <source>
        <dbReference type="ARBA" id="ARBA00004141"/>
    </source>
</evidence>
<dbReference type="RefSeq" id="WP_014262555.1">
    <property type="nucleotide sequence ID" value="NC_016630.1"/>
</dbReference>
<dbReference type="Pfam" id="PF01769">
    <property type="entry name" value="MgtE"/>
    <property type="match status" value="1"/>
</dbReference>
<dbReference type="KEGG" id="faa:HMPREF0389_01385"/>
<comment type="subcellular location">
    <subcellularLocation>
        <location evidence="9">Cell membrane</location>
        <topology evidence="9">Multi-pass membrane protein</topology>
    </subcellularLocation>
    <subcellularLocation>
        <location evidence="1">Membrane</location>
        <topology evidence="1">Multi-pass membrane protein</topology>
    </subcellularLocation>
</comment>
<feature type="region of interest" description="Disordered" evidence="10">
    <location>
        <begin position="1"/>
        <end position="20"/>
    </location>
</feature>
<dbReference type="PROSITE" id="PS51371">
    <property type="entry name" value="CBS"/>
    <property type="match status" value="2"/>
</dbReference>
<sequence length="470" mass="52918">MKEKDNTVQEITETNQHPSHQEDIVKLIKGPLTPKMKQQNLLSYHEKDISDALSLLSVDDRKHLYTLLDAEWIAEILEYSDDSTIYLNEIPIQKRMAVLSHFETVEMLDYIREMDKDSRDIILDLLDSEKKREFLLLNSFNEDEIGSKMTSNYVVIDFGISVKEAMSSLIRQANDNDNISTIYVLDKNQIFLGAIDLKDLIIAREGTDLEKIITTSYPYVYATEQIDDCLSRIKDYSEDSIPVLDNENKLIGVLTSQTIMELVDDEMSEDYAKFAGLSSEEDLNEPLRKSIMKRLPWLMVLLVLGMFVSSIVGVFEKVVAQLPLIIAFQSLILDMAGNVGTQSLAVTIRVLIDENIGKKQKFFLVCKETRIGLVNGMILGILSFVMVGFYLVLLKNQTMNMAFSISACTGIALVVSMVLSSMSGTLIPLMFIKMKIDPAVASGPLITTINDLVAVITYYCLVWVLIIGVI</sequence>
<keyword evidence="5 9" id="KW-0460">Magnesium</keyword>
<protein>
    <recommendedName>
        <fullName evidence="9">Magnesium transporter MgtE</fullName>
    </recommendedName>
</protein>
<evidence type="ECO:0000256" key="9">
    <source>
        <dbReference type="RuleBase" id="RU362011"/>
    </source>
</evidence>
<evidence type="ECO:0000256" key="5">
    <source>
        <dbReference type="ARBA" id="ARBA00022842"/>
    </source>
</evidence>
<reference evidence="13" key="1">
    <citation type="submission" date="2010-12" db="EMBL/GenBank/DDBJ databases">
        <title>The genome sequence of Filifactor alocis strain ATCC 35896.</title>
        <authorList>
            <consortium name="The Broad Institute Genome Sequencing Platform"/>
            <person name="Ward D."/>
            <person name="Earl A."/>
            <person name="Feldgarden M."/>
            <person name="Young S.K."/>
            <person name="Gargeya S."/>
            <person name="Zeng Q."/>
            <person name="Alvarado L."/>
            <person name="Berlin A."/>
            <person name="Bochicchio J."/>
            <person name="Chapman S.B."/>
            <person name="Chen Z."/>
            <person name="Freedman E."/>
            <person name="Gellesch M."/>
            <person name="Goldberg J."/>
            <person name="Griggs A."/>
            <person name="Gujja S."/>
            <person name="Heilman E."/>
            <person name="Heiman D."/>
            <person name="Howarth C."/>
            <person name="Mehta T."/>
            <person name="Neiman D."/>
            <person name="Pearson M."/>
            <person name="Roberts A."/>
            <person name="Saif S."/>
            <person name="Shea T."/>
            <person name="Shenoy N."/>
            <person name="Sisk P."/>
            <person name="Stolte C."/>
            <person name="Sykes S."/>
            <person name="White J."/>
            <person name="Yandava C."/>
            <person name="Izard J."/>
            <person name="Blanton J.M."/>
            <person name="Baranova O.V."/>
            <person name="Tanner A.C."/>
            <person name="Dewhirst F.E."/>
            <person name="Haas B."/>
            <person name="Nusbaum C."/>
            <person name="Birren B."/>
        </authorList>
    </citation>
    <scope>NUCLEOTIDE SEQUENCE [LARGE SCALE GENOMIC DNA]</scope>
    <source>
        <strain evidence="13">ATCC 35896 / D40 B5</strain>
    </source>
</reference>
<dbReference type="AlphaFoldDB" id="D6GTE7"/>
<keyword evidence="9" id="KW-1003">Cell membrane</keyword>
<feature type="transmembrane region" description="Helical" evidence="9">
    <location>
        <begin position="327"/>
        <end position="352"/>
    </location>
</feature>
<dbReference type="InterPro" id="IPR006667">
    <property type="entry name" value="SLC41_membr_dom"/>
</dbReference>
<dbReference type="InterPro" id="IPR046342">
    <property type="entry name" value="CBS_dom_sf"/>
</dbReference>
<evidence type="ECO:0000313" key="12">
    <source>
        <dbReference type="EMBL" id="EFE27754.1"/>
    </source>
</evidence>
<name>D6GTE7_FILAD</name>
<keyword evidence="13" id="KW-1185">Reference proteome</keyword>
<comment type="function">
    <text evidence="9">Acts as a magnesium transporter.</text>
</comment>
<dbReference type="InterPro" id="IPR038076">
    <property type="entry name" value="MgtE_N_sf"/>
</dbReference>
<keyword evidence="6 9" id="KW-1133">Transmembrane helix</keyword>
<dbReference type="eggNOG" id="COG2239">
    <property type="taxonomic scope" value="Bacteria"/>
</dbReference>
<keyword evidence="7 9" id="KW-0472">Membrane</keyword>
<feature type="transmembrane region" description="Helical" evidence="9">
    <location>
        <begin position="399"/>
        <end position="432"/>
    </location>
</feature>
<dbReference type="PATRIC" id="fig|546269.5.peg.968"/>
<dbReference type="Proteomes" id="UP000007468">
    <property type="component" value="Chromosome"/>
</dbReference>
<feature type="domain" description="CBS" evidence="11">
    <location>
        <begin position="213"/>
        <end position="269"/>
    </location>
</feature>
<dbReference type="GO" id="GO:0046872">
    <property type="term" value="F:metal ion binding"/>
    <property type="evidence" value="ECO:0007669"/>
    <property type="project" value="UniProtKB-KW"/>
</dbReference>
<dbReference type="Gene3D" id="3.10.580.10">
    <property type="entry name" value="CBS-domain"/>
    <property type="match status" value="1"/>
</dbReference>
<dbReference type="SUPFAM" id="SSF54631">
    <property type="entry name" value="CBS-domain pair"/>
    <property type="match status" value="1"/>
</dbReference>
<dbReference type="OrthoDB" id="9790355at2"/>
<feature type="transmembrane region" description="Helical" evidence="9">
    <location>
        <begin position="452"/>
        <end position="469"/>
    </location>
</feature>
<dbReference type="PANTHER" id="PTHR43773">
    <property type="entry name" value="MAGNESIUM TRANSPORTER MGTE"/>
    <property type="match status" value="1"/>
</dbReference>